<proteinExistence type="predicted"/>
<comment type="caution">
    <text evidence="2">The sequence shown here is derived from an EMBL/GenBank/DDBJ whole genome shotgun (WGS) entry which is preliminary data.</text>
</comment>
<keyword evidence="3" id="KW-1185">Reference proteome</keyword>
<evidence type="ECO:0000256" key="1">
    <source>
        <dbReference type="SAM" id="MobiDB-lite"/>
    </source>
</evidence>
<name>A0ABD0L2U1_9CAEN</name>
<gene>
    <name evidence="2" type="ORF">BaRGS_00015043</name>
</gene>
<evidence type="ECO:0000313" key="2">
    <source>
        <dbReference type="EMBL" id="KAK7493714.1"/>
    </source>
</evidence>
<accession>A0ABD0L2U1</accession>
<dbReference type="EMBL" id="JACVVK020000090">
    <property type="protein sequence ID" value="KAK7493714.1"/>
    <property type="molecule type" value="Genomic_DNA"/>
</dbReference>
<reference evidence="2 3" key="1">
    <citation type="journal article" date="2023" name="Sci. Data">
        <title>Genome assembly of the Korean intertidal mud-creeper Batillaria attramentaria.</title>
        <authorList>
            <person name="Patra A.K."/>
            <person name="Ho P.T."/>
            <person name="Jun S."/>
            <person name="Lee S.J."/>
            <person name="Kim Y."/>
            <person name="Won Y.J."/>
        </authorList>
    </citation>
    <scope>NUCLEOTIDE SEQUENCE [LARGE SCALE GENOMIC DNA]</scope>
    <source>
        <strain evidence="2">Wonlab-2016</strain>
    </source>
</reference>
<evidence type="ECO:0000313" key="3">
    <source>
        <dbReference type="Proteomes" id="UP001519460"/>
    </source>
</evidence>
<dbReference type="Proteomes" id="UP001519460">
    <property type="component" value="Unassembled WGS sequence"/>
</dbReference>
<protein>
    <submittedName>
        <fullName evidence="2">Uncharacterized protein</fullName>
    </submittedName>
</protein>
<feature type="region of interest" description="Disordered" evidence="1">
    <location>
        <begin position="48"/>
        <end position="79"/>
    </location>
</feature>
<feature type="compositionally biased region" description="Polar residues" evidence="1">
    <location>
        <begin position="64"/>
        <end position="79"/>
    </location>
</feature>
<dbReference type="AlphaFoldDB" id="A0ABD0L2U1"/>
<sequence>MSVTHTRRCHSALTRKAVEHVEKTCEGTLTDRHKVMLRPKFLVLNLSSLPTPSDDDDALRKISGPSSDSLATPQDTAGS</sequence>
<organism evidence="2 3">
    <name type="scientific">Batillaria attramentaria</name>
    <dbReference type="NCBI Taxonomy" id="370345"/>
    <lineage>
        <taxon>Eukaryota</taxon>
        <taxon>Metazoa</taxon>
        <taxon>Spiralia</taxon>
        <taxon>Lophotrochozoa</taxon>
        <taxon>Mollusca</taxon>
        <taxon>Gastropoda</taxon>
        <taxon>Caenogastropoda</taxon>
        <taxon>Sorbeoconcha</taxon>
        <taxon>Cerithioidea</taxon>
        <taxon>Batillariidae</taxon>
        <taxon>Batillaria</taxon>
    </lineage>
</organism>